<evidence type="ECO:0000256" key="1">
    <source>
        <dbReference type="SAM" id="MobiDB-lite"/>
    </source>
</evidence>
<keyword evidence="3" id="KW-1185">Reference proteome</keyword>
<reference evidence="3" key="1">
    <citation type="journal article" date="2022" name="Microb. Genom.">
        <title>A global pangenome for the wheat fungal pathogen Pyrenophora tritici-repentis and prediction of effector protein structural homology.</title>
        <authorList>
            <person name="Moolhuijzen P.M."/>
            <person name="See P.T."/>
            <person name="Shi G."/>
            <person name="Powell H.R."/>
            <person name="Cockram J."/>
            <person name="Jorgensen L.N."/>
            <person name="Benslimane H."/>
            <person name="Strelkov S.E."/>
            <person name="Turner J."/>
            <person name="Liu Z."/>
            <person name="Moffat C.S."/>
        </authorList>
    </citation>
    <scope>NUCLEOTIDE SEQUENCE [LARGE SCALE GENOMIC DNA]</scope>
</reference>
<feature type="region of interest" description="Disordered" evidence="1">
    <location>
        <begin position="1"/>
        <end position="35"/>
    </location>
</feature>
<sequence length="65" mass="6735">MLPGGENRRAPPSPPALRRATPPTHSRPAQHLSQPFNAITIACTAVPRVAHTPAANWPAAGPSAP</sequence>
<comment type="caution">
    <text evidence="2">The sequence shown here is derived from an EMBL/GenBank/DDBJ whole genome shotgun (WGS) entry which is preliminary data.</text>
</comment>
<gene>
    <name evidence="2" type="ORF">Ptr86124_001357</name>
</gene>
<dbReference type="Proteomes" id="UP000249757">
    <property type="component" value="Unassembled WGS sequence"/>
</dbReference>
<accession>A0A922NSP9</accession>
<evidence type="ECO:0000313" key="2">
    <source>
        <dbReference type="EMBL" id="KAI1520989.1"/>
    </source>
</evidence>
<organism evidence="2 3">
    <name type="scientific">Pyrenophora tritici-repentis</name>
    <dbReference type="NCBI Taxonomy" id="45151"/>
    <lineage>
        <taxon>Eukaryota</taxon>
        <taxon>Fungi</taxon>
        <taxon>Dikarya</taxon>
        <taxon>Ascomycota</taxon>
        <taxon>Pezizomycotina</taxon>
        <taxon>Dothideomycetes</taxon>
        <taxon>Pleosporomycetidae</taxon>
        <taxon>Pleosporales</taxon>
        <taxon>Pleosporineae</taxon>
        <taxon>Pleosporaceae</taxon>
        <taxon>Pyrenophora</taxon>
    </lineage>
</organism>
<evidence type="ECO:0000313" key="3">
    <source>
        <dbReference type="Proteomes" id="UP000249757"/>
    </source>
</evidence>
<proteinExistence type="predicted"/>
<name>A0A922NSP9_9PLEO</name>
<protein>
    <submittedName>
        <fullName evidence="2">Uncharacterized protein</fullName>
    </submittedName>
</protein>
<dbReference type="EMBL" id="NRDI02000001">
    <property type="protein sequence ID" value="KAI1520989.1"/>
    <property type="molecule type" value="Genomic_DNA"/>
</dbReference>
<dbReference type="AlphaFoldDB" id="A0A922NSP9"/>